<evidence type="ECO:0008006" key="5">
    <source>
        <dbReference type="Google" id="ProtNLM"/>
    </source>
</evidence>
<gene>
    <name evidence="1" type="ORF">ARD30_14595</name>
    <name evidence="2" type="ORF">SAMN05660750_04768</name>
</gene>
<proteinExistence type="predicted"/>
<dbReference type="Proteomes" id="UP000190130">
    <property type="component" value="Unassembled WGS sequence"/>
</dbReference>
<sequence length="157" mass="17020">MIRYALICDNAHEFESWFSSSASFEDQTKRGFVTCPACNSAKIERAIMAPNVARTDLDARATGPAPEAPAPAGAPAPVALMGEKEKAFREMLTALHQHVREHAEHVGPRFADEALKIHHGETEARAIYGEATADDARMLQDEGVDFLPLPRLPGAGN</sequence>
<dbReference type="STRING" id="53254.SAMN05660750_04768"/>
<name>A0A0Q3KKU6_9HYPH</name>
<dbReference type="Pfam" id="PF06676">
    <property type="entry name" value="DUF1178"/>
    <property type="match status" value="1"/>
</dbReference>
<keyword evidence="3" id="KW-1185">Reference proteome</keyword>
<reference evidence="2 4" key="2">
    <citation type="submission" date="2017-02" db="EMBL/GenBank/DDBJ databases">
        <authorList>
            <person name="Peterson S.W."/>
        </authorList>
    </citation>
    <scope>NUCLEOTIDE SEQUENCE [LARGE SCALE GENOMIC DNA]</scope>
    <source>
        <strain evidence="2 4">DSM 9653</strain>
    </source>
</reference>
<dbReference type="Proteomes" id="UP000051562">
    <property type="component" value="Unassembled WGS sequence"/>
</dbReference>
<evidence type="ECO:0000313" key="2">
    <source>
        <dbReference type="EMBL" id="SKC14789.1"/>
    </source>
</evidence>
<dbReference type="EMBL" id="LMAR01000040">
    <property type="protein sequence ID" value="KQK30211.1"/>
    <property type="molecule type" value="Genomic_DNA"/>
</dbReference>
<dbReference type="PIRSF" id="PIRSF032131">
    <property type="entry name" value="UCP032131"/>
    <property type="match status" value="1"/>
</dbReference>
<reference evidence="1 3" key="1">
    <citation type="submission" date="2015-10" db="EMBL/GenBank/DDBJ databases">
        <title>Draft genome of Bosea thiooxidans.</title>
        <authorList>
            <person name="Wang X."/>
        </authorList>
    </citation>
    <scope>NUCLEOTIDE SEQUENCE [LARGE SCALE GENOMIC DNA]</scope>
    <source>
        <strain evidence="1 3">CGMCC 9174</strain>
    </source>
</reference>
<dbReference type="InterPro" id="IPR009562">
    <property type="entry name" value="DUF1178"/>
</dbReference>
<accession>A0A0Q3KKU6</accession>
<dbReference type="OrthoDB" id="9799894at2"/>
<dbReference type="EMBL" id="FUYX01000020">
    <property type="protein sequence ID" value="SKC14789.1"/>
    <property type="molecule type" value="Genomic_DNA"/>
</dbReference>
<organism evidence="1 3">
    <name type="scientific">Bosea thiooxidans</name>
    <dbReference type="NCBI Taxonomy" id="53254"/>
    <lineage>
        <taxon>Bacteria</taxon>
        <taxon>Pseudomonadati</taxon>
        <taxon>Pseudomonadota</taxon>
        <taxon>Alphaproteobacteria</taxon>
        <taxon>Hyphomicrobiales</taxon>
        <taxon>Boseaceae</taxon>
        <taxon>Bosea</taxon>
    </lineage>
</organism>
<dbReference type="AlphaFoldDB" id="A0A0Q3KKU6"/>
<dbReference type="RefSeq" id="WP_055728494.1">
    <property type="nucleotide sequence ID" value="NZ_FUYX01000020.1"/>
</dbReference>
<protein>
    <recommendedName>
        <fullName evidence="5">DUF1178 family protein</fullName>
    </recommendedName>
</protein>
<evidence type="ECO:0000313" key="1">
    <source>
        <dbReference type="EMBL" id="KQK30211.1"/>
    </source>
</evidence>
<evidence type="ECO:0000313" key="3">
    <source>
        <dbReference type="Proteomes" id="UP000051562"/>
    </source>
</evidence>
<evidence type="ECO:0000313" key="4">
    <source>
        <dbReference type="Proteomes" id="UP000190130"/>
    </source>
</evidence>